<evidence type="ECO:0000256" key="6">
    <source>
        <dbReference type="ARBA" id="ARBA00013882"/>
    </source>
</evidence>
<comment type="catalytic activity">
    <reaction evidence="1">
        <text>D-maltose = alpha,alpha-trehalose</text>
        <dbReference type="Rhea" id="RHEA:15145"/>
        <dbReference type="ChEBI" id="CHEBI:16551"/>
        <dbReference type="ChEBI" id="CHEBI:17306"/>
        <dbReference type="EC" id="5.4.99.16"/>
    </reaction>
</comment>
<evidence type="ECO:0000256" key="12">
    <source>
        <dbReference type="ARBA" id="ARBA00023235"/>
    </source>
</evidence>
<dbReference type="RefSeq" id="WP_052561367.1">
    <property type="nucleotide sequence ID" value="NZ_BAFN01000001.1"/>
</dbReference>
<comment type="similarity">
    <text evidence="2">Belongs to the glycosyl hydrolase 13 family. TreS subfamily.</text>
</comment>
<gene>
    <name evidence="17" type="ORF">BROSI_A0109</name>
</gene>
<dbReference type="InterPro" id="IPR017853">
    <property type="entry name" value="GH"/>
</dbReference>
<comment type="caution">
    <text evidence="17">The sequence shown here is derived from an EMBL/GenBank/DDBJ whole genome shotgun (WGS) entry which is preliminary data.</text>
</comment>
<dbReference type="SUPFAM" id="SSF51445">
    <property type="entry name" value="(Trans)glycosidases"/>
    <property type="match status" value="1"/>
</dbReference>
<comment type="similarity">
    <text evidence="3">Belongs to the aminoglycoside phosphotransferase family.</text>
</comment>
<evidence type="ECO:0000256" key="2">
    <source>
        <dbReference type="ARBA" id="ARBA00005496"/>
    </source>
</evidence>
<evidence type="ECO:0000256" key="15">
    <source>
        <dbReference type="ARBA" id="ARBA00049067"/>
    </source>
</evidence>
<dbReference type="InterPro" id="IPR012810">
    <property type="entry name" value="TreS/a-amylase_N"/>
</dbReference>
<reference evidence="18" key="1">
    <citation type="journal article" date="2015" name="Genome Announc.">
        <title>Draft Genome Sequence of an Anaerobic Ammonium-Oxidizing Bacterium, "Candidatus Brocadia sinica".</title>
        <authorList>
            <person name="Oshiki M."/>
            <person name="Shinyako-Hata K."/>
            <person name="Satoh H."/>
            <person name="Okabe S."/>
        </authorList>
    </citation>
    <scope>NUCLEOTIDE SEQUENCE [LARGE SCALE GENOMIC DNA]</scope>
    <source>
        <strain evidence="18">JPN1</strain>
    </source>
</reference>
<dbReference type="EMBL" id="BAFN01000001">
    <property type="protein sequence ID" value="GAN31608.1"/>
    <property type="molecule type" value="Genomic_DNA"/>
</dbReference>
<dbReference type="NCBIfam" id="TIGR02456">
    <property type="entry name" value="treS_nterm"/>
    <property type="match status" value="1"/>
</dbReference>
<dbReference type="NCBIfam" id="TIGR02457">
    <property type="entry name" value="TreS_Cterm"/>
    <property type="match status" value="1"/>
</dbReference>
<evidence type="ECO:0000256" key="10">
    <source>
        <dbReference type="ARBA" id="ARBA00022837"/>
    </source>
</evidence>
<evidence type="ECO:0000256" key="13">
    <source>
        <dbReference type="ARBA" id="ARBA00031251"/>
    </source>
</evidence>
<sequence length="1109" mass="129637">MPQKVVYTEDDPFWYKDAIIYELHVKAFSDFNDDGIGDFKGLTDKLDYLEHLGITAIWLLPFYPSPLKDDGYDIANYFGVHPDYGLLRDFKEFVKESHKRGIRVITELVLNHTSERHVWFQGARKAKPGSALRNFYVWSSTSERYQDARIIFKDFESSNWTWDPVAKSHYWHRFYAHQPDLNFDNLLVQKKILRVIDYWLDMGVDGFRLDAVPYLFEREGTNCENLPETHGFLKKLRAHVDSAFKNKMLLAEANQWPEDAIAYFGNGDECHMSFHFPLMPRLFMAIWMEDRFPIIDIFEQTPSIPDACQWALFLRNHDELTLEMVSDEERDYMYRVYARDPVARINLGIRRRLAPLLGNNRRKIELMNALLFSLPGTPIIYYGDEIGMGDNYHLGDRNGVRTPMQWNVDRNAGFSRANPQKLFLPIIMDPEYHYEAVNVENQERNQASLLWWMRRVIAMRKRFKAFGRGSIEFLFSDNPKVLAFIRQYQNEIILTVVNLSRFSQVVKLDLSRFSGYWPEEVFSRNKFPRITEAPYTFTIGRHDYYWFALQKTDDGVRFGKIRTIPELSVSGSWELVFEGKTRETLEREILPPYIKMCRWFGGKAQEMQGIKIIETISLREDSCVTQLLLIEVRYITELSDTYLLPLSFSSGDKAENIVIENFPAVVAHLKTESAEGIIYDSIYNEEFRKHLLRMFARKHTVHGFNGYLVTYTGKTFKKYKLKEILLEKSEVLKTEQSNSSFLYGKELFLKLYRRLDEGINPDLEIGKFLTENTSFSHIPSFAGAIEYRRHSAEPVVIGMLQAFIPNQGDAWTYTLDWVGRYLGRVLAKRTEIQEMPTAPSSLLEIAFQEIPLLFQELIGGVYIEMITLLGKRTAELHLSLSSETEDPDFRPEPFSVLYQRSLYQSMQLLTKKVFALIRKNVNNLPDNLKELMNEILNFEKEIMSRFSVLFKRKLSAMKIRIHGDYHLGQVLHTGNDFVIIDFEGEPARTLTERRLKRSPLRDVASMIRSFHYAAHTALLKHASVRPEDIPALEPWLNLWYRYVGGAFLRSYLNTAGNAPFIPRDKEDLSVMLRAYLLEKAVYELGYELNNRPEWVIIPLKGIKHLLEVR</sequence>
<keyword evidence="10" id="KW-0106">Calcium</keyword>
<comment type="catalytic activity">
    <reaction evidence="15">
        <text>D-maltose + ATP = alpha-maltose 1-phosphate + ADP + H(+)</text>
        <dbReference type="Rhea" id="RHEA:31915"/>
        <dbReference type="ChEBI" id="CHEBI:15378"/>
        <dbReference type="ChEBI" id="CHEBI:17306"/>
        <dbReference type="ChEBI" id="CHEBI:30616"/>
        <dbReference type="ChEBI" id="CHEBI:63576"/>
        <dbReference type="ChEBI" id="CHEBI:456216"/>
        <dbReference type="EC" id="2.7.1.175"/>
    </reaction>
</comment>
<dbReference type="SMART" id="SM00642">
    <property type="entry name" value="Aamy"/>
    <property type="match status" value="1"/>
</dbReference>
<protein>
    <recommendedName>
        <fullName evidence="6">Maltokinase</fullName>
        <ecNumber evidence="4">2.7.1.175</ecNumber>
        <ecNumber evidence="5">5.4.99.16</ecNumber>
    </recommendedName>
    <alternativeName>
        <fullName evidence="14">Maltose alpha-D-glucosyltransferase</fullName>
    </alternativeName>
    <alternativeName>
        <fullName evidence="13">Maltose-1-phosphate synthase</fullName>
    </alternativeName>
</protein>
<dbReference type="InterPro" id="IPR045857">
    <property type="entry name" value="O16G_dom_2"/>
</dbReference>
<keyword evidence="7" id="KW-0808">Transferase</keyword>
<organism evidence="17 18">
    <name type="scientific">Candidatus Brocadia sinica JPN1</name>
    <dbReference type="NCBI Taxonomy" id="1197129"/>
    <lineage>
        <taxon>Bacteria</taxon>
        <taxon>Pseudomonadati</taxon>
        <taxon>Planctomycetota</taxon>
        <taxon>Candidatus Brocadiia</taxon>
        <taxon>Candidatus Brocadiales</taxon>
        <taxon>Candidatus Brocadiaceae</taxon>
        <taxon>Candidatus Brocadia</taxon>
    </lineage>
</organism>
<dbReference type="PANTHER" id="PTHR10357:SF219">
    <property type="entry name" value="MALTOSE ALPHA-D-GLUCOSYLTRANSFERASE"/>
    <property type="match status" value="1"/>
</dbReference>
<evidence type="ECO:0000313" key="18">
    <source>
        <dbReference type="Proteomes" id="UP000032309"/>
    </source>
</evidence>
<keyword evidence="8" id="KW-0479">Metal-binding</keyword>
<evidence type="ECO:0000256" key="9">
    <source>
        <dbReference type="ARBA" id="ARBA00022741"/>
    </source>
</evidence>
<dbReference type="EC" id="2.7.1.175" evidence="4"/>
<evidence type="ECO:0000259" key="16">
    <source>
        <dbReference type="SMART" id="SM00642"/>
    </source>
</evidence>
<dbReference type="InterPro" id="IPR011009">
    <property type="entry name" value="Kinase-like_dom_sf"/>
</dbReference>
<feature type="domain" description="Glycosyl hydrolase family 13 catalytic" evidence="16">
    <location>
        <begin position="22"/>
        <end position="416"/>
    </location>
</feature>
<dbReference type="InterPro" id="IPR040999">
    <property type="entry name" value="Mak_N_cap"/>
</dbReference>
<dbReference type="Pfam" id="PF18085">
    <property type="entry name" value="Mak_N_cap"/>
    <property type="match status" value="1"/>
</dbReference>
<evidence type="ECO:0000256" key="8">
    <source>
        <dbReference type="ARBA" id="ARBA00022723"/>
    </source>
</evidence>
<dbReference type="Proteomes" id="UP000032309">
    <property type="component" value="Unassembled WGS sequence"/>
</dbReference>
<keyword evidence="18" id="KW-1185">Reference proteome</keyword>
<evidence type="ECO:0000256" key="7">
    <source>
        <dbReference type="ARBA" id="ARBA00022679"/>
    </source>
</evidence>
<dbReference type="Pfam" id="PF00128">
    <property type="entry name" value="Alpha-amylase"/>
    <property type="match status" value="2"/>
</dbReference>
<evidence type="ECO:0000256" key="3">
    <source>
        <dbReference type="ARBA" id="ARBA00006219"/>
    </source>
</evidence>
<dbReference type="Gene3D" id="3.20.20.80">
    <property type="entry name" value="Glycosidases"/>
    <property type="match status" value="1"/>
</dbReference>
<dbReference type="Gene3D" id="3.90.1200.10">
    <property type="match status" value="1"/>
</dbReference>
<dbReference type="Gene3D" id="3.90.400.10">
    <property type="entry name" value="Oligo-1,6-glucosidase, Domain 2"/>
    <property type="match status" value="1"/>
</dbReference>
<keyword evidence="9" id="KW-0547">Nucleotide-binding</keyword>
<evidence type="ECO:0000256" key="4">
    <source>
        <dbReference type="ARBA" id="ARBA00011962"/>
    </source>
</evidence>
<dbReference type="Pfam" id="PF16657">
    <property type="entry name" value="Malt_amylase_C"/>
    <property type="match status" value="1"/>
</dbReference>
<keyword evidence="11" id="KW-0067">ATP-binding</keyword>
<dbReference type="InterPro" id="IPR013780">
    <property type="entry name" value="Glyco_hydro_b"/>
</dbReference>
<proteinExistence type="inferred from homology"/>
<dbReference type="EC" id="5.4.99.16" evidence="5"/>
<dbReference type="InterPro" id="IPR006047">
    <property type="entry name" value="GH13_cat_dom"/>
</dbReference>
<dbReference type="SUPFAM" id="SSF56112">
    <property type="entry name" value="Protein kinase-like (PK-like)"/>
    <property type="match status" value="1"/>
</dbReference>
<evidence type="ECO:0000256" key="5">
    <source>
        <dbReference type="ARBA" id="ARBA00012619"/>
    </source>
</evidence>
<evidence type="ECO:0000313" key="17">
    <source>
        <dbReference type="EMBL" id="GAN31608.1"/>
    </source>
</evidence>
<evidence type="ECO:0000256" key="14">
    <source>
        <dbReference type="ARBA" id="ARBA00031378"/>
    </source>
</evidence>
<evidence type="ECO:0000256" key="1">
    <source>
        <dbReference type="ARBA" id="ARBA00001595"/>
    </source>
</evidence>
<dbReference type="Gene3D" id="2.60.40.1180">
    <property type="entry name" value="Golgi alpha-mannosidase II"/>
    <property type="match status" value="1"/>
</dbReference>
<dbReference type="PANTHER" id="PTHR10357">
    <property type="entry name" value="ALPHA-AMYLASE FAMILY MEMBER"/>
    <property type="match status" value="1"/>
</dbReference>
<name>A0ABQ0JSB3_9BACT</name>
<accession>A0ABQ0JSB3</accession>
<dbReference type="CDD" id="cd11334">
    <property type="entry name" value="AmyAc_TreS"/>
    <property type="match status" value="1"/>
</dbReference>
<evidence type="ECO:0000256" key="11">
    <source>
        <dbReference type="ARBA" id="ARBA00022840"/>
    </source>
</evidence>
<dbReference type="SUPFAM" id="SSF51011">
    <property type="entry name" value="Glycosyl hydrolase domain"/>
    <property type="match status" value="1"/>
</dbReference>
<dbReference type="InterPro" id="IPR032091">
    <property type="entry name" value="Malt_amylase-like_C"/>
</dbReference>
<dbReference type="InterPro" id="IPR012811">
    <property type="entry name" value="TreS_maltokin_C_dom"/>
</dbReference>
<keyword evidence="12" id="KW-0413">Isomerase</keyword>